<keyword evidence="2" id="KW-1185">Reference proteome</keyword>
<evidence type="ECO:0000313" key="1">
    <source>
        <dbReference type="EMBL" id="KAG8227114.1"/>
    </source>
</evidence>
<sequence>MELNNSNMWEATNDYSSFKLHGKVYPEDVEKFISQLANIKLPYLKLNILLSTLKEVAESERRLNSETVLKIKKAILIGEHVEFSSASRLSNESKGLTLLGIPKEFLAAQNLALSEDERTTVMELVEKKLEENIRSIMKIFKLESGEHKILETERIKQVPTLLDNFVNAHKSKELMYTFYNRYRNKIQSCHHEIIRMGEMSRFLVEERVNKLNPCLIQSLKVVERHDELLRQASRY</sequence>
<reference evidence="1" key="2">
    <citation type="submission" date="2017-10" db="EMBL/GenBank/DDBJ databases">
        <title>Ladona fulva Genome sequencing and assembly.</title>
        <authorList>
            <person name="Murali S."/>
            <person name="Richards S."/>
            <person name="Bandaranaike D."/>
            <person name="Bellair M."/>
            <person name="Blankenburg K."/>
            <person name="Chao H."/>
            <person name="Dinh H."/>
            <person name="Doddapaneni H."/>
            <person name="Dugan-Rocha S."/>
            <person name="Elkadiri S."/>
            <person name="Gnanaolivu R."/>
            <person name="Hernandez B."/>
            <person name="Skinner E."/>
            <person name="Javaid M."/>
            <person name="Lee S."/>
            <person name="Li M."/>
            <person name="Ming W."/>
            <person name="Munidasa M."/>
            <person name="Muniz J."/>
            <person name="Nguyen L."/>
            <person name="Hughes D."/>
            <person name="Osuji N."/>
            <person name="Pu L.-L."/>
            <person name="Puazo M."/>
            <person name="Qu C."/>
            <person name="Quiroz J."/>
            <person name="Raj R."/>
            <person name="Weissenberger G."/>
            <person name="Xin Y."/>
            <person name="Zou X."/>
            <person name="Han Y."/>
            <person name="Worley K."/>
            <person name="Muzny D."/>
            <person name="Gibbs R."/>
        </authorList>
    </citation>
    <scope>NUCLEOTIDE SEQUENCE</scope>
    <source>
        <strain evidence="1">Sampled in the wild</strain>
    </source>
</reference>
<reference evidence="1" key="1">
    <citation type="submission" date="2013-04" db="EMBL/GenBank/DDBJ databases">
        <authorList>
            <person name="Qu J."/>
            <person name="Murali S.C."/>
            <person name="Bandaranaike D."/>
            <person name="Bellair M."/>
            <person name="Blankenburg K."/>
            <person name="Chao H."/>
            <person name="Dinh H."/>
            <person name="Doddapaneni H."/>
            <person name="Downs B."/>
            <person name="Dugan-Rocha S."/>
            <person name="Elkadiri S."/>
            <person name="Gnanaolivu R.D."/>
            <person name="Hernandez B."/>
            <person name="Javaid M."/>
            <person name="Jayaseelan J.C."/>
            <person name="Lee S."/>
            <person name="Li M."/>
            <person name="Ming W."/>
            <person name="Munidasa M."/>
            <person name="Muniz J."/>
            <person name="Nguyen L."/>
            <person name="Ongeri F."/>
            <person name="Osuji N."/>
            <person name="Pu L.-L."/>
            <person name="Puazo M."/>
            <person name="Qu C."/>
            <person name="Quiroz J."/>
            <person name="Raj R."/>
            <person name="Weissenberger G."/>
            <person name="Xin Y."/>
            <person name="Zou X."/>
            <person name="Han Y."/>
            <person name="Richards S."/>
            <person name="Worley K."/>
            <person name="Muzny D."/>
            <person name="Gibbs R."/>
        </authorList>
    </citation>
    <scope>NUCLEOTIDE SEQUENCE</scope>
    <source>
        <strain evidence="1">Sampled in the wild</strain>
    </source>
</reference>
<name>A0A8K0K3W3_LADFU</name>
<organism evidence="1 2">
    <name type="scientific">Ladona fulva</name>
    <name type="common">Scarce chaser dragonfly</name>
    <name type="synonym">Libellula fulva</name>
    <dbReference type="NCBI Taxonomy" id="123851"/>
    <lineage>
        <taxon>Eukaryota</taxon>
        <taxon>Metazoa</taxon>
        <taxon>Ecdysozoa</taxon>
        <taxon>Arthropoda</taxon>
        <taxon>Hexapoda</taxon>
        <taxon>Insecta</taxon>
        <taxon>Pterygota</taxon>
        <taxon>Palaeoptera</taxon>
        <taxon>Odonata</taxon>
        <taxon>Epiprocta</taxon>
        <taxon>Anisoptera</taxon>
        <taxon>Libelluloidea</taxon>
        <taxon>Libellulidae</taxon>
        <taxon>Ladona</taxon>
    </lineage>
</organism>
<proteinExistence type="predicted"/>
<comment type="caution">
    <text evidence="1">The sequence shown here is derived from an EMBL/GenBank/DDBJ whole genome shotgun (WGS) entry which is preliminary data.</text>
</comment>
<protein>
    <submittedName>
        <fullName evidence="1">Uncharacterized protein</fullName>
    </submittedName>
</protein>
<evidence type="ECO:0000313" key="2">
    <source>
        <dbReference type="Proteomes" id="UP000792457"/>
    </source>
</evidence>
<dbReference type="Proteomes" id="UP000792457">
    <property type="component" value="Unassembled WGS sequence"/>
</dbReference>
<dbReference type="AlphaFoldDB" id="A0A8K0K3W3"/>
<dbReference type="EMBL" id="KZ308312">
    <property type="protein sequence ID" value="KAG8227114.1"/>
    <property type="molecule type" value="Genomic_DNA"/>
</dbReference>
<gene>
    <name evidence="1" type="ORF">J437_LFUL001658</name>
</gene>
<accession>A0A8K0K3W3</accession>